<dbReference type="InterPro" id="IPR003069">
    <property type="entry name" value="Ecdystd_rcpt"/>
</dbReference>
<dbReference type="GO" id="GO:0030154">
    <property type="term" value="P:cell differentiation"/>
    <property type="evidence" value="ECO:0007669"/>
    <property type="project" value="TreeGrafter"/>
</dbReference>
<dbReference type="PROSITE" id="PS00031">
    <property type="entry name" value="NUCLEAR_REC_DBD_1"/>
    <property type="match status" value="1"/>
</dbReference>
<evidence type="ECO:0000256" key="5">
    <source>
        <dbReference type="ARBA" id="ARBA00022771"/>
    </source>
</evidence>
<dbReference type="CDD" id="cd07161">
    <property type="entry name" value="NR_DBD_EcR"/>
    <property type="match status" value="1"/>
</dbReference>
<keyword evidence="8 16" id="KW-0238">DNA-binding</keyword>
<dbReference type="GO" id="GO:0008270">
    <property type="term" value="F:zinc ion binding"/>
    <property type="evidence" value="ECO:0007669"/>
    <property type="project" value="UniProtKB-KW"/>
</dbReference>
<dbReference type="FunFam" id="3.30.50.10:FF:000031">
    <property type="entry name" value="Ecdysone receptor A1"/>
    <property type="match status" value="1"/>
</dbReference>
<keyword evidence="10 16" id="KW-0675">Receptor</keyword>
<evidence type="ECO:0000256" key="11">
    <source>
        <dbReference type="ARBA" id="ARBA00023242"/>
    </source>
</evidence>
<sequence>MMTGLLSRGGCGVMMPGGAGLCAPESSPEVTSSSGSLGALGLGSLGALGVVASTSHGLPGLGHHHHHGLGAGMGAGMGANGSGGVISPTHSLESSDIGDVDLELWDLDLHGNPQPRQNMMMQHRLHGLQGLPGLPGLPQGHSNFVGTSHCSDTSESISGREDLSPPSSLNGYSMDSSDVKKKKSAAPRQQEELCLVCGDRASGYHYNALTCEGCKGFFRRSITKNAVYQCKYGNGCEIDMYMRRKCQECRLKKCLAVGMRPECVVPEYQCAVKRKEKKAQKDKDKPNSTTNGSSDIIKVDEQGKFCLAQVDSCYSAANGGTSNVDKAFPVPVNGVKPVSPEQEELIHRLVYFQNEFEHPSDEELRRVNVSSIDIQDDGTVRFHNITEITILTVQLIVEFAKRLPGFDKLQREDQLALLKACSSEVMMLRMARCYDAATDSIVFANHEPYNRSDYLHAGFGDVVEDLLAFCRHMCGLRVDNAEYALLTAVVIFSDRPSLNEGWKVEKIQDIYVEALRTYIENRRQPRPTTIFAKLLSVLTELRTLGNLNSELCFSLKIKNKKLPPFLAEIWDVAV</sequence>
<evidence type="ECO:0000256" key="16">
    <source>
        <dbReference type="RuleBase" id="RU004334"/>
    </source>
</evidence>
<keyword evidence="5 16" id="KW-0863">Zinc-finger</keyword>
<evidence type="ECO:0000313" key="20">
    <source>
        <dbReference type="Proteomes" id="UP000515158"/>
    </source>
</evidence>
<dbReference type="SUPFAM" id="SSF57716">
    <property type="entry name" value="Glucocorticoid receptor-like (DNA-binding domain)"/>
    <property type="match status" value="1"/>
</dbReference>
<keyword evidence="11 16" id="KW-0539">Nucleus</keyword>
<keyword evidence="4 16" id="KW-0479">Metal-binding</keyword>
<feature type="region of interest" description="Disordered" evidence="17">
    <location>
        <begin position="142"/>
        <end position="184"/>
    </location>
</feature>
<dbReference type="FunFam" id="1.10.565.10:FF:000030">
    <property type="entry name" value="Ecdysone receptor (Isoform A)"/>
    <property type="match status" value="1"/>
</dbReference>
<evidence type="ECO:0000256" key="1">
    <source>
        <dbReference type="ARBA" id="ARBA00004123"/>
    </source>
</evidence>
<feature type="compositionally biased region" description="Polar residues" evidence="17">
    <location>
        <begin position="142"/>
        <end position="157"/>
    </location>
</feature>
<feature type="domain" description="Nuclear receptor" evidence="18">
    <location>
        <begin position="191"/>
        <end position="266"/>
    </location>
</feature>
<dbReference type="AlphaFoldDB" id="A0A6P8ZP44"/>
<evidence type="ECO:0000256" key="2">
    <source>
        <dbReference type="ARBA" id="ARBA00008092"/>
    </source>
</evidence>
<dbReference type="PROSITE" id="PS51030">
    <property type="entry name" value="NUCLEAR_REC_DBD_2"/>
    <property type="match status" value="1"/>
</dbReference>
<evidence type="ECO:0000256" key="17">
    <source>
        <dbReference type="SAM" id="MobiDB-lite"/>
    </source>
</evidence>
<dbReference type="PRINTS" id="PR00398">
    <property type="entry name" value="STRDHORMONER"/>
</dbReference>
<dbReference type="Pfam" id="PF00105">
    <property type="entry name" value="zf-C4"/>
    <property type="match status" value="1"/>
</dbReference>
<dbReference type="RefSeq" id="XP_034243459.1">
    <property type="nucleotide sequence ID" value="XM_034387568.1"/>
</dbReference>
<evidence type="ECO:0000256" key="7">
    <source>
        <dbReference type="ARBA" id="ARBA00023015"/>
    </source>
</evidence>
<dbReference type="PRINTS" id="PR00047">
    <property type="entry name" value="STROIDFINGER"/>
</dbReference>
<dbReference type="InterPro" id="IPR000536">
    <property type="entry name" value="Nucl_hrmn_rcpt_lig-bd"/>
</dbReference>
<dbReference type="InterPro" id="IPR001723">
    <property type="entry name" value="Nuclear_hrmn_rcpt"/>
</dbReference>
<dbReference type="Proteomes" id="UP000515158">
    <property type="component" value="Unplaced"/>
</dbReference>
<dbReference type="SUPFAM" id="SSF48508">
    <property type="entry name" value="Nuclear receptor ligand-binding domain"/>
    <property type="match status" value="1"/>
</dbReference>
<dbReference type="GO" id="GO:0000978">
    <property type="term" value="F:RNA polymerase II cis-regulatory region sequence-specific DNA binding"/>
    <property type="evidence" value="ECO:0007669"/>
    <property type="project" value="TreeGrafter"/>
</dbReference>
<dbReference type="InterPro" id="IPR035500">
    <property type="entry name" value="NHR-like_dom_sf"/>
</dbReference>
<evidence type="ECO:0000256" key="9">
    <source>
        <dbReference type="ARBA" id="ARBA00023163"/>
    </source>
</evidence>
<evidence type="ECO:0000313" key="21">
    <source>
        <dbReference type="RefSeq" id="XP_034243459.1"/>
    </source>
</evidence>
<dbReference type="InterPro" id="IPR041889">
    <property type="entry name" value="NR_LBD_EcR"/>
</dbReference>
<dbReference type="PROSITE" id="PS51843">
    <property type="entry name" value="NR_LBD"/>
    <property type="match status" value="1"/>
</dbReference>
<keyword evidence="6 16" id="KW-0862">Zinc</keyword>
<reference evidence="21" key="1">
    <citation type="submission" date="2025-08" db="UniProtKB">
        <authorList>
            <consortium name="RefSeq"/>
        </authorList>
    </citation>
    <scope>IDENTIFICATION</scope>
    <source>
        <tissue evidence="21">Total insect</tissue>
    </source>
</reference>
<evidence type="ECO:0000256" key="8">
    <source>
        <dbReference type="ARBA" id="ARBA00023125"/>
    </source>
</evidence>
<organism evidence="21">
    <name type="scientific">Thrips palmi</name>
    <name type="common">Melon thrips</name>
    <dbReference type="NCBI Taxonomy" id="161013"/>
    <lineage>
        <taxon>Eukaryota</taxon>
        <taxon>Metazoa</taxon>
        <taxon>Ecdysozoa</taxon>
        <taxon>Arthropoda</taxon>
        <taxon>Hexapoda</taxon>
        <taxon>Insecta</taxon>
        <taxon>Pterygota</taxon>
        <taxon>Neoptera</taxon>
        <taxon>Paraneoptera</taxon>
        <taxon>Thysanoptera</taxon>
        <taxon>Terebrantia</taxon>
        <taxon>Thripoidea</taxon>
        <taxon>Thripidae</taxon>
        <taxon>Thrips</taxon>
    </lineage>
</organism>
<dbReference type="PANTHER" id="PTHR24082">
    <property type="entry name" value="NUCLEAR HORMONE RECEPTOR"/>
    <property type="match status" value="1"/>
</dbReference>
<dbReference type="KEGG" id="tpal:117646541"/>
<dbReference type="InterPro" id="IPR013088">
    <property type="entry name" value="Znf_NHR/GATA"/>
</dbReference>
<evidence type="ECO:0000256" key="14">
    <source>
        <dbReference type="ARBA" id="ARBA00033003"/>
    </source>
</evidence>
<dbReference type="OrthoDB" id="5837785at2759"/>
<dbReference type="CDD" id="cd06938">
    <property type="entry name" value="NR_LBD_EcR"/>
    <property type="match status" value="1"/>
</dbReference>
<dbReference type="InParanoid" id="A0A6P8ZP44"/>
<evidence type="ECO:0000256" key="13">
    <source>
        <dbReference type="ARBA" id="ARBA00030794"/>
    </source>
</evidence>
<keyword evidence="9 16" id="KW-0804">Transcription</keyword>
<dbReference type="GeneID" id="117646541"/>
<dbReference type="SMART" id="SM00430">
    <property type="entry name" value="HOLI"/>
    <property type="match status" value="1"/>
</dbReference>
<comment type="similarity">
    <text evidence="2">Belongs to the nuclear hormone receptor family. NR1 subfamily.</text>
</comment>
<dbReference type="PANTHER" id="PTHR24082:SF507">
    <property type="entry name" value="BILE ACID RECEPTOR-RELATED"/>
    <property type="match status" value="1"/>
</dbReference>
<feature type="domain" description="NR LBD" evidence="19">
    <location>
        <begin position="341"/>
        <end position="574"/>
    </location>
</feature>
<dbReference type="Pfam" id="PF00104">
    <property type="entry name" value="Hormone_recep"/>
    <property type="match status" value="1"/>
</dbReference>
<dbReference type="GO" id="GO:0000122">
    <property type="term" value="P:negative regulation of transcription by RNA polymerase II"/>
    <property type="evidence" value="ECO:0007669"/>
    <property type="project" value="TreeGrafter"/>
</dbReference>
<name>A0A6P8ZP44_THRPL</name>
<evidence type="ECO:0000259" key="19">
    <source>
        <dbReference type="PROSITE" id="PS51843"/>
    </source>
</evidence>
<gene>
    <name evidence="21" type="primary">LOC117646541</name>
</gene>
<dbReference type="GO" id="GO:0035100">
    <property type="term" value="F:ecdysone binding"/>
    <property type="evidence" value="ECO:0007669"/>
    <property type="project" value="InterPro"/>
</dbReference>
<evidence type="ECO:0000256" key="6">
    <source>
        <dbReference type="ARBA" id="ARBA00022833"/>
    </source>
</evidence>
<dbReference type="SMART" id="SM00399">
    <property type="entry name" value="ZnF_C4"/>
    <property type="match status" value="1"/>
</dbReference>
<dbReference type="Gene3D" id="3.30.50.10">
    <property type="entry name" value="Erythroid Transcription Factor GATA-1, subunit A"/>
    <property type="match status" value="1"/>
</dbReference>
<evidence type="ECO:0000259" key="18">
    <source>
        <dbReference type="PROSITE" id="PS51030"/>
    </source>
</evidence>
<keyword evidence="7 16" id="KW-0805">Transcription regulation</keyword>
<evidence type="ECO:0000256" key="4">
    <source>
        <dbReference type="ARBA" id="ARBA00022723"/>
    </source>
</evidence>
<protein>
    <recommendedName>
        <fullName evidence="3">Ecdysone receptor</fullName>
    </recommendedName>
    <alternativeName>
        <fullName evidence="12">20-hydroxy-ecdysone receptor</fullName>
    </alternativeName>
    <alternativeName>
        <fullName evidence="13">EcRH</fullName>
    </alternativeName>
    <alternativeName>
        <fullName evidence="14">Ecdysteroid receptor</fullName>
    </alternativeName>
    <alternativeName>
        <fullName evidence="15">Nuclear receptor subfamily 1 group H member 1</fullName>
    </alternativeName>
</protein>
<dbReference type="GO" id="GO:0004879">
    <property type="term" value="F:nuclear receptor activity"/>
    <property type="evidence" value="ECO:0007669"/>
    <property type="project" value="InterPro"/>
</dbReference>
<comment type="subcellular location">
    <subcellularLocation>
        <location evidence="1 16">Nucleus</location>
    </subcellularLocation>
</comment>
<dbReference type="GO" id="GO:0035076">
    <property type="term" value="P:ecdysone receptor signaling pathway"/>
    <property type="evidence" value="ECO:0007669"/>
    <property type="project" value="InterPro"/>
</dbReference>
<keyword evidence="20" id="KW-1185">Reference proteome</keyword>
<accession>A0A6P8ZP44</accession>
<evidence type="ECO:0000256" key="10">
    <source>
        <dbReference type="ARBA" id="ARBA00023170"/>
    </source>
</evidence>
<evidence type="ECO:0000256" key="15">
    <source>
        <dbReference type="ARBA" id="ARBA00033286"/>
    </source>
</evidence>
<evidence type="ECO:0000256" key="3">
    <source>
        <dbReference type="ARBA" id="ARBA00022052"/>
    </source>
</evidence>
<dbReference type="PRINTS" id="PR01283">
    <property type="entry name" value="ECDYSTEROIDR"/>
</dbReference>
<dbReference type="GO" id="GO:0045944">
    <property type="term" value="P:positive regulation of transcription by RNA polymerase II"/>
    <property type="evidence" value="ECO:0007669"/>
    <property type="project" value="TreeGrafter"/>
</dbReference>
<dbReference type="GO" id="GO:0090575">
    <property type="term" value="C:RNA polymerase II transcription regulator complex"/>
    <property type="evidence" value="ECO:0007669"/>
    <property type="project" value="TreeGrafter"/>
</dbReference>
<dbReference type="Gene3D" id="1.10.565.10">
    <property type="entry name" value="Retinoid X Receptor"/>
    <property type="match status" value="1"/>
</dbReference>
<evidence type="ECO:0000256" key="12">
    <source>
        <dbReference type="ARBA" id="ARBA00029963"/>
    </source>
</evidence>
<dbReference type="InterPro" id="IPR050234">
    <property type="entry name" value="Nuclear_hormone_rcpt_NR1"/>
</dbReference>
<proteinExistence type="inferred from homology"/>
<dbReference type="InterPro" id="IPR001628">
    <property type="entry name" value="Znf_hrmn_rcpt"/>
</dbReference>